<evidence type="ECO:0000259" key="3">
    <source>
        <dbReference type="Pfam" id="PF04509"/>
    </source>
</evidence>
<evidence type="ECO:0000313" key="5">
    <source>
        <dbReference type="Proteomes" id="UP000676456"/>
    </source>
</evidence>
<dbReference type="SUPFAM" id="SSF103039">
    <property type="entry name" value="CheC-like"/>
    <property type="match status" value="1"/>
</dbReference>
<gene>
    <name evidence="4" type="ORF">KHA91_02625</name>
</gene>
<keyword evidence="1" id="KW-0145">Chemotaxis</keyword>
<name>A0A942Z1M7_9BACI</name>
<reference evidence="4 5" key="1">
    <citation type="submission" date="2021-05" db="EMBL/GenBank/DDBJ databases">
        <title>Novel Bacillus species.</title>
        <authorList>
            <person name="Liu G."/>
        </authorList>
    </citation>
    <scope>NUCLEOTIDE SEQUENCE [LARGE SCALE GENOMIC DNA]</scope>
    <source>
        <strain evidence="4 5">FJAT-49682</strain>
    </source>
</reference>
<dbReference type="Proteomes" id="UP000676456">
    <property type="component" value="Unassembled WGS sequence"/>
</dbReference>
<dbReference type="CDD" id="cd17909">
    <property type="entry name" value="CheC_ClassI"/>
    <property type="match status" value="1"/>
</dbReference>
<organism evidence="4 5">
    <name type="scientific">Lederbergia citrea</name>
    <dbReference type="NCBI Taxonomy" id="2833581"/>
    <lineage>
        <taxon>Bacteria</taxon>
        <taxon>Bacillati</taxon>
        <taxon>Bacillota</taxon>
        <taxon>Bacilli</taxon>
        <taxon>Bacillales</taxon>
        <taxon>Bacillaceae</taxon>
        <taxon>Lederbergia</taxon>
    </lineage>
</organism>
<dbReference type="InterPro" id="IPR028976">
    <property type="entry name" value="CheC-like_sf"/>
</dbReference>
<dbReference type="AlphaFoldDB" id="A0A942Z1M7"/>
<dbReference type="GO" id="GO:0016787">
    <property type="term" value="F:hydrolase activity"/>
    <property type="evidence" value="ECO:0007669"/>
    <property type="project" value="UniProtKB-KW"/>
</dbReference>
<keyword evidence="5" id="KW-1185">Reference proteome</keyword>
<dbReference type="RefSeq" id="WP_213096661.1">
    <property type="nucleotide sequence ID" value="NZ_JAGYPN010000001.1"/>
</dbReference>
<evidence type="ECO:0000256" key="1">
    <source>
        <dbReference type="ARBA" id="ARBA00022500"/>
    </source>
</evidence>
<dbReference type="InterPro" id="IPR007597">
    <property type="entry name" value="CheC"/>
</dbReference>
<keyword evidence="2" id="KW-0378">Hydrolase</keyword>
<dbReference type="GO" id="GO:0006935">
    <property type="term" value="P:chemotaxis"/>
    <property type="evidence" value="ECO:0007669"/>
    <property type="project" value="UniProtKB-KW"/>
</dbReference>
<evidence type="ECO:0000256" key="2">
    <source>
        <dbReference type="ARBA" id="ARBA00022801"/>
    </source>
</evidence>
<dbReference type="Gene3D" id="3.40.1550.10">
    <property type="entry name" value="CheC-like"/>
    <property type="match status" value="1"/>
</dbReference>
<feature type="domain" description="CheC-like protein" evidence="3">
    <location>
        <begin position="10"/>
        <end position="45"/>
    </location>
</feature>
<sequence>MGLEKQITPLHLDVLKEIGNIGAGNAATALSILVDKKIDMKVPTVRIITFDEMLDLAGGHDNIVTAVFLRVEGDVSGSIFFILPLDQATRYVQQLTGDLSFSFSEPPYSEFGLSAMQELGNILTGSYLTSLSDFTGLDLYPSVPSISVDMAGAIISFGLIELSHTEDFAIVIDTALDENGQNESETVKGHFFFLPDPDSFSVIFKTLGVGMND</sequence>
<comment type="caution">
    <text evidence="4">The sequence shown here is derived from an EMBL/GenBank/DDBJ whole genome shotgun (WGS) entry which is preliminary data.</text>
</comment>
<accession>A0A942Z1M7</accession>
<feature type="domain" description="CheC-like protein" evidence="3">
    <location>
        <begin position="111"/>
        <end position="147"/>
    </location>
</feature>
<dbReference type="PANTHER" id="PTHR43693:SF1">
    <property type="entry name" value="PROTEIN PHOSPHATASE CHEZ"/>
    <property type="match status" value="1"/>
</dbReference>
<dbReference type="InterPro" id="IPR050992">
    <property type="entry name" value="CheZ_family_phosphatases"/>
</dbReference>
<dbReference type="Pfam" id="PF04509">
    <property type="entry name" value="CheC"/>
    <property type="match status" value="2"/>
</dbReference>
<proteinExistence type="predicted"/>
<dbReference type="PANTHER" id="PTHR43693">
    <property type="entry name" value="PROTEIN PHOSPHATASE CHEZ"/>
    <property type="match status" value="1"/>
</dbReference>
<dbReference type="EMBL" id="JAGYPN010000001">
    <property type="protein sequence ID" value="MBS4221653.1"/>
    <property type="molecule type" value="Genomic_DNA"/>
</dbReference>
<protein>
    <submittedName>
        <fullName evidence="4">Chemotaxis protein CheC</fullName>
    </submittedName>
</protein>
<evidence type="ECO:0000313" key="4">
    <source>
        <dbReference type="EMBL" id="MBS4221653.1"/>
    </source>
</evidence>